<evidence type="ECO:0000259" key="8">
    <source>
        <dbReference type="PROSITE" id="PS50850"/>
    </source>
</evidence>
<evidence type="ECO:0000313" key="10">
    <source>
        <dbReference type="Proteomes" id="UP000246005"/>
    </source>
</evidence>
<evidence type="ECO:0000256" key="7">
    <source>
        <dbReference type="SAM" id="Phobius"/>
    </source>
</evidence>
<evidence type="ECO:0000313" key="9">
    <source>
        <dbReference type="EMBL" id="PWK84609.1"/>
    </source>
</evidence>
<evidence type="ECO:0000256" key="3">
    <source>
        <dbReference type="ARBA" id="ARBA00022475"/>
    </source>
</evidence>
<evidence type="ECO:0000256" key="4">
    <source>
        <dbReference type="ARBA" id="ARBA00022692"/>
    </source>
</evidence>
<dbReference type="PROSITE" id="PS50850">
    <property type="entry name" value="MFS"/>
    <property type="match status" value="1"/>
</dbReference>
<dbReference type="InterPro" id="IPR036259">
    <property type="entry name" value="MFS_trans_sf"/>
</dbReference>
<dbReference type="InterPro" id="IPR011701">
    <property type="entry name" value="MFS"/>
</dbReference>
<feature type="transmembrane region" description="Helical" evidence="7">
    <location>
        <begin position="58"/>
        <end position="79"/>
    </location>
</feature>
<feature type="transmembrane region" description="Helical" evidence="7">
    <location>
        <begin position="231"/>
        <end position="252"/>
    </location>
</feature>
<feature type="transmembrane region" description="Helical" evidence="7">
    <location>
        <begin position="174"/>
        <end position="193"/>
    </location>
</feature>
<dbReference type="GO" id="GO:0022857">
    <property type="term" value="F:transmembrane transporter activity"/>
    <property type="evidence" value="ECO:0007669"/>
    <property type="project" value="InterPro"/>
</dbReference>
<feature type="transmembrane region" description="Helical" evidence="7">
    <location>
        <begin position="91"/>
        <end position="113"/>
    </location>
</feature>
<organism evidence="9 10">
    <name type="scientific">Lentzea atacamensis</name>
    <dbReference type="NCBI Taxonomy" id="531938"/>
    <lineage>
        <taxon>Bacteria</taxon>
        <taxon>Bacillati</taxon>
        <taxon>Actinomycetota</taxon>
        <taxon>Actinomycetes</taxon>
        <taxon>Pseudonocardiales</taxon>
        <taxon>Pseudonocardiaceae</taxon>
        <taxon>Lentzea</taxon>
    </lineage>
</organism>
<dbReference type="InterPro" id="IPR020846">
    <property type="entry name" value="MFS_dom"/>
</dbReference>
<dbReference type="InterPro" id="IPR004638">
    <property type="entry name" value="EmrB-like"/>
</dbReference>
<comment type="subcellular location">
    <subcellularLocation>
        <location evidence="1">Cell membrane</location>
        <topology evidence="1">Multi-pass membrane protein</topology>
    </subcellularLocation>
</comment>
<dbReference type="PANTHER" id="PTHR42718:SF46">
    <property type="entry name" value="BLR6921 PROTEIN"/>
    <property type="match status" value="1"/>
</dbReference>
<feature type="transmembrane region" description="Helical" evidence="7">
    <location>
        <begin position="401"/>
        <end position="423"/>
    </location>
</feature>
<comment type="caution">
    <text evidence="9">The sequence shown here is derived from an EMBL/GenBank/DDBJ whole genome shotgun (WGS) entry which is preliminary data.</text>
</comment>
<proteinExistence type="predicted"/>
<dbReference type="Gene3D" id="1.20.1720.10">
    <property type="entry name" value="Multidrug resistance protein D"/>
    <property type="match status" value="1"/>
</dbReference>
<dbReference type="PANTHER" id="PTHR42718">
    <property type="entry name" value="MAJOR FACILITATOR SUPERFAMILY MULTIDRUG TRANSPORTER MFSC"/>
    <property type="match status" value="1"/>
</dbReference>
<feature type="transmembrane region" description="Helical" evidence="7">
    <location>
        <begin position="336"/>
        <end position="357"/>
    </location>
</feature>
<gene>
    <name evidence="9" type="ORF">C8D88_108224</name>
</gene>
<feature type="transmembrane region" description="Helical" evidence="7">
    <location>
        <begin position="205"/>
        <end position="225"/>
    </location>
</feature>
<dbReference type="Proteomes" id="UP000246005">
    <property type="component" value="Unassembled WGS sequence"/>
</dbReference>
<protein>
    <submittedName>
        <fullName evidence="9">EmrB/QacA subfamily drug resistance transporter</fullName>
    </submittedName>
</protein>
<evidence type="ECO:0000256" key="6">
    <source>
        <dbReference type="ARBA" id="ARBA00023136"/>
    </source>
</evidence>
<feature type="transmembrane region" description="Helical" evidence="7">
    <location>
        <begin position="363"/>
        <end position="389"/>
    </location>
</feature>
<evidence type="ECO:0000256" key="1">
    <source>
        <dbReference type="ARBA" id="ARBA00004651"/>
    </source>
</evidence>
<dbReference type="PRINTS" id="PR01036">
    <property type="entry name" value="TCRTETB"/>
</dbReference>
<evidence type="ECO:0000256" key="5">
    <source>
        <dbReference type="ARBA" id="ARBA00022989"/>
    </source>
</evidence>
<keyword evidence="5 7" id="KW-1133">Transmembrane helix</keyword>
<dbReference type="NCBIfam" id="TIGR00711">
    <property type="entry name" value="efflux_EmrB"/>
    <property type="match status" value="1"/>
</dbReference>
<feature type="transmembrane region" description="Helical" evidence="7">
    <location>
        <begin position="272"/>
        <end position="297"/>
    </location>
</feature>
<keyword evidence="4 7" id="KW-0812">Transmembrane</keyword>
<keyword evidence="6 7" id="KW-0472">Membrane</keyword>
<feature type="transmembrane region" description="Helical" evidence="7">
    <location>
        <begin position="429"/>
        <end position="452"/>
    </location>
</feature>
<dbReference type="RefSeq" id="WP_109638890.1">
    <property type="nucleotide sequence ID" value="NZ_QGHB01000008.1"/>
</dbReference>
<feature type="transmembrane region" description="Helical" evidence="7">
    <location>
        <begin position="20"/>
        <end position="38"/>
    </location>
</feature>
<dbReference type="EMBL" id="QGHB01000008">
    <property type="protein sequence ID" value="PWK84609.1"/>
    <property type="molecule type" value="Genomic_DNA"/>
</dbReference>
<accession>A0A316HTU3</accession>
<name>A0A316HTU3_9PSEU</name>
<feature type="transmembrane region" description="Helical" evidence="7">
    <location>
        <begin position="119"/>
        <end position="137"/>
    </location>
</feature>
<dbReference type="AlphaFoldDB" id="A0A316HTU3"/>
<dbReference type="SUPFAM" id="SSF103473">
    <property type="entry name" value="MFS general substrate transporter"/>
    <property type="match status" value="1"/>
</dbReference>
<dbReference type="Gene3D" id="1.20.1250.20">
    <property type="entry name" value="MFS general substrate transporter like domains"/>
    <property type="match status" value="1"/>
</dbReference>
<keyword evidence="3" id="KW-1003">Cell membrane</keyword>
<feature type="domain" description="Major facilitator superfamily (MFS) profile" evidence="8">
    <location>
        <begin position="20"/>
        <end position="456"/>
    </location>
</feature>
<evidence type="ECO:0000256" key="2">
    <source>
        <dbReference type="ARBA" id="ARBA00022448"/>
    </source>
</evidence>
<reference evidence="9 10" key="1">
    <citation type="submission" date="2018-05" db="EMBL/GenBank/DDBJ databases">
        <title>Genomic Encyclopedia of Type Strains, Phase IV (KMG-IV): sequencing the most valuable type-strain genomes for metagenomic binning, comparative biology and taxonomic classification.</title>
        <authorList>
            <person name="Goeker M."/>
        </authorList>
    </citation>
    <scope>NUCLEOTIDE SEQUENCE [LARGE SCALE GENOMIC DNA]</scope>
    <source>
        <strain evidence="9 10">DSM 45480</strain>
    </source>
</reference>
<dbReference type="Pfam" id="PF07690">
    <property type="entry name" value="MFS_1"/>
    <property type="match status" value="1"/>
</dbReference>
<sequence>MSRRATTPPPVPIPARVWGVAGVVGVGALLGMLDSTLVNLAVEAVRDDLRSSLQMVQWIVTGYLIALVVSLPASGWLGARFGHGRVWGVSLAMFVVASALCALAPGVTALVAARVMQGLAAGVMVPAGQAVIGSIAGPGQLGRLFGVLGLVLGVGPAVGPVVGGLLLQAVSWRWLFWLNVPIGVAALLAARRLVPGGIRDARRALDVYGLVMLGVGLPLALYGATDIGTRGATVMAAAVVVAGLLLTAAFAVRALRVGTPLIDLRLLRTRAFAAATVTTGFTGAAMYGGLLVLPLYLQLQLGWDSAETGAALLAIGAGSAVALYIGGVLTDRCGAGLVTVMGAVLLVTSTVLFLMPVSVPSPVLLAILVVRGAGLAWAQMPATTAAYAAASTDRIGDASTLVNIVQRVCGALGAAGLVVVLSQTAGEHAYVWAFAVLTVLALSTVASAMILWRDAAVERD</sequence>
<keyword evidence="2" id="KW-0813">Transport</keyword>
<feature type="transmembrane region" description="Helical" evidence="7">
    <location>
        <begin position="309"/>
        <end position="329"/>
    </location>
</feature>
<dbReference type="GO" id="GO:0005886">
    <property type="term" value="C:plasma membrane"/>
    <property type="evidence" value="ECO:0007669"/>
    <property type="project" value="UniProtKB-SubCell"/>
</dbReference>
<feature type="transmembrane region" description="Helical" evidence="7">
    <location>
        <begin position="144"/>
        <end position="168"/>
    </location>
</feature>